<reference evidence="8" key="1">
    <citation type="submission" date="2021-07" db="EMBL/GenBank/DDBJ databases">
        <title>Elsinoe batatas strain:CRI-CJ2 Genome sequencing and assembly.</title>
        <authorList>
            <person name="Huang L."/>
        </authorList>
    </citation>
    <scope>NUCLEOTIDE SEQUENCE</scope>
    <source>
        <strain evidence="8">CRI-CJ2</strain>
    </source>
</reference>
<dbReference type="PANTHER" id="PTHR47782:SF1">
    <property type="entry name" value="PYRIMIDINE PATHWAY REGULATORY PROTEIN 1"/>
    <property type="match status" value="1"/>
</dbReference>
<keyword evidence="2" id="KW-0479">Metal-binding</keyword>
<accession>A0A8K0L7S7</accession>
<keyword evidence="4" id="KW-0805">Transcription regulation</keyword>
<dbReference type="Proteomes" id="UP000809789">
    <property type="component" value="Unassembled WGS sequence"/>
</dbReference>
<evidence type="ECO:0000313" key="8">
    <source>
        <dbReference type="EMBL" id="KAG8629688.1"/>
    </source>
</evidence>
<evidence type="ECO:0000256" key="3">
    <source>
        <dbReference type="ARBA" id="ARBA00022833"/>
    </source>
</evidence>
<sequence>MIFIVPDDIMLTIVKAIISKNAMRYLGPWSLGKKRVDPRLSSRISQIKHQLYRFIAPDELSLVGVDAQSRIQVQIDAWLEESTTALNSIPETSRRTLPPKLQIKYQFAIGLLYQPSQLYRNPSSDALRLCLESASRRIRLYWSLHTQQDLVLTWPNTHGIFLAGATLVYCIWSSAELRASADITGITVTIRLCSSLLILGAEWWPLARRGSRSFERLADATIRLLGDHGEIDVTVANQPANPLQTLPQSQPHSGHQSLSQFDGTQTFISDNTFGDQFLLDHGQWFDIESILQPFLQGDDALHDVLDNLDASPFDIFSGMDRNT</sequence>
<dbReference type="EMBL" id="JAESVG020000002">
    <property type="protein sequence ID" value="KAG8629688.1"/>
    <property type="molecule type" value="Genomic_DNA"/>
</dbReference>
<evidence type="ECO:0000313" key="9">
    <source>
        <dbReference type="Proteomes" id="UP000809789"/>
    </source>
</evidence>
<evidence type="ECO:0000256" key="1">
    <source>
        <dbReference type="ARBA" id="ARBA00004123"/>
    </source>
</evidence>
<evidence type="ECO:0000256" key="6">
    <source>
        <dbReference type="ARBA" id="ARBA00023163"/>
    </source>
</evidence>
<dbReference type="GO" id="GO:0046872">
    <property type="term" value="F:metal ion binding"/>
    <property type="evidence" value="ECO:0007669"/>
    <property type="project" value="UniProtKB-KW"/>
</dbReference>
<dbReference type="AlphaFoldDB" id="A0A8K0L7S7"/>
<dbReference type="GO" id="GO:0043565">
    <property type="term" value="F:sequence-specific DNA binding"/>
    <property type="evidence" value="ECO:0007669"/>
    <property type="project" value="TreeGrafter"/>
</dbReference>
<gene>
    <name evidence="8" type="ORF">KVT40_001307</name>
</gene>
<keyword evidence="3" id="KW-0862">Zinc</keyword>
<keyword evidence="5" id="KW-0238">DNA-binding</keyword>
<dbReference type="GO" id="GO:0005634">
    <property type="term" value="C:nucleus"/>
    <property type="evidence" value="ECO:0007669"/>
    <property type="project" value="UniProtKB-SubCell"/>
</dbReference>
<protein>
    <recommendedName>
        <fullName evidence="10">Transcription factor domain-containing protein</fullName>
    </recommendedName>
</protein>
<evidence type="ECO:0008006" key="10">
    <source>
        <dbReference type="Google" id="ProtNLM"/>
    </source>
</evidence>
<proteinExistence type="predicted"/>
<evidence type="ECO:0000256" key="5">
    <source>
        <dbReference type="ARBA" id="ARBA00023125"/>
    </source>
</evidence>
<dbReference type="GO" id="GO:0045944">
    <property type="term" value="P:positive regulation of transcription by RNA polymerase II"/>
    <property type="evidence" value="ECO:0007669"/>
    <property type="project" value="TreeGrafter"/>
</dbReference>
<dbReference type="GO" id="GO:0000981">
    <property type="term" value="F:DNA-binding transcription factor activity, RNA polymerase II-specific"/>
    <property type="evidence" value="ECO:0007669"/>
    <property type="project" value="TreeGrafter"/>
</dbReference>
<keyword evidence="9" id="KW-1185">Reference proteome</keyword>
<dbReference type="InterPro" id="IPR052202">
    <property type="entry name" value="Yeast_MetPath_Reg"/>
</dbReference>
<organism evidence="8 9">
    <name type="scientific">Elsinoe batatas</name>
    <dbReference type="NCBI Taxonomy" id="2601811"/>
    <lineage>
        <taxon>Eukaryota</taxon>
        <taxon>Fungi</taxon>
        <taxon>Dikarya</taxon>
        <taxon>Ascomycota</taxon>
        <taxon>Pezizomycotina</taxon>
        <taxon>Dothideomycetes</taxon>
        <taxon>Dothideomycetidae</taxon>
        <taxon>Myriangiales</taxon>
        <taxon>Elsinoaceae</taxon>
        <taxon>Elsinoe</taxon>
    </lineage>
</organism>
<keyword evidence="7" id="KW-0539">Nucleus</keyword>
<dbReference type="PANTHER" id="PTHR47782">
    <property type="entry name" value="ZN(II)2CYS6 TRANSCRIPTION FACTOR (EUROFUNG)-RELATED"/>
    <property type="match status" value="1"/>
</dbReference>
<dbReference type="CDD" id="cd12148">
    <property type="entry name" value="fungal_TF_MHR"/>
    <property type="match status" value="1"/>
</dbReference>
<name>A0A8K0L7S7_9PEZI</name>
<dbReference type="OrthoDB" id="25921at2759"/>
<evidence type="ECO:0000256" key="2">
    <source>
        <dbReference type="ARBA" id="ARBA00022723"/>
    </source>
</evidence>
<evidence type="ECO:0000256" key="4">
    <source>
        <dbReference type="ARBA" id="ARBA00023015"/>
    </source>
</evidence>
<keyword evidence="6" id="KW-0804">Transcription</keyword>
<comment type="subcellular location">
    <subcellularLocation>
        <location evidence="1">Nucleus</location>
    </subcellularLocation>
</comment>
<comment type="caution">
    <text evidence="8">The sequence shown here is derived from an EMBL/GenBank/DDBJ whole genome shotgun (WGS) entry which is preliminary data.</text>
</comment>
<evidence type="ECO:0000256" key="7">
    <source>
        <dbReference type="ARBA" id="ARBA00023242"/>
    </source>
</evidence>